<evidence type="ECO:0000259" key="5">
    <source>
        <dbReference type="Pfam" id="PF01510"/>
    </source>
</evidence>
<protein>
    <recommendedName>
        <fullName evidence="2">N-acetylmuramoyl-L-alanine amidase</fullName>
        <ecNumber evidence="2">3.5.1.28</ecNumber>
    </recommendedName>
</protein>
<keyword evidence="4" id="KW-0961">Cell wall biogenesis/degradation</keyword>
<dbReference type="SUPFAM" id="SSF55846">
    <property type="entry name" value="N-acetylmuramoyl-L-alanine amidase-like"/>
    <property type="match status" value="1"/>
</dbReference>
<dbReference type="Gene3D" id="3.40.80.10">
    <property type="entry name" value="Peptidoglycan recognition protein-like"/>
    <property type="match status" value="1"/>
</dbReference>
<organism evidence="6 7">
    <name type="scientific">Paenibacillus lycopersici</name>
    <dbReference type="NCBI Taxonomy" id="2704462"/>
    <lineage>
        <taxon>Bacteria</taxon>
        <taxon>Bacillati</taxon>
        <taxon>Bacillota</taxon>
        <taxon>Bacilli</taxon>
        <taxon>Bacillales</taxon>
        <taxon>Paenibacillaceae</taxon>
        <taxon>Paenibacillus</taxon>
    </lineage>
</organism>
<gene>
    <name evidence="6" type="ORF">GXP70_12485</name>
</gene>
<proteinExistence type="predicted"/>
<dbReference type="EC" id="3.5.1.28" evidence="2"/>
<evidence type="ECO:0000256" key="1">
    <source>
        <dbReference type="ARBA" id="ARBA00001561"/>
    </source>
</evidence>
<feature type="domain" description="N-acetylmuramoyl-L-alanine amidase" evidence="5">
    <location>
        <begin position="27"/>
        <end position="171"/>
    </location>
</feature>
<evidence type="ECO:0000256" key="4">
    <source>
        <dbReference type="ARBA" id="ARBA00023316"/>
    </source>
</evidence>
<dbReference type="GO" id="GO:0008745">
    <property type="term" value="F:N-acetylmuramoyl-L-alanine amidase activity"/>
    <property type="evidence" value="ECO:0007669"/>
    <property type="project" value="UniProtKB-EC"/>
</dbReference>
<dbReference type="PANTHER" id="PTHR30417">
    <property type="entry name" value="N-ACETYLMURAMOYL-L-ALANINE AMIDASE AMID"/>
    <property type="match status" value="1"/>
</dbReference>
<sequence length="296" mass="33195">MINMTWLGDKVPNYGSRVRNGKTYTPIVIVNHISAGTLSSMDNWFRNPAAEASSHFGIGRDGTIHQYVRLENAAWTQGLTADAIPRATAPIIRQMGVNPNLYCISKEHEGYGSNGGDGTLTEPQFWASVWLDKYIQSEVERNWRYRIIFGPQTVIGHFQVDPIRKPFCPGPAFPWARTYSELAIAENMDLDHYEERVHYMMDDASKYAEAFAVVERIKDLGGKLTDLKWGASAEMKLLWLAPLLPSINYQGDVTAAGIAERVLELGDTAMGAGTWQMEAVRKLLLLFPLMREKGLL</sequence>
<dbReference type="InterPro" id="IPR002502">
    <property type="entry name" value="Amidase_domain"/>
</dbReference>
<keyword evidence="7" id="KW-1185">Reference proteome</keyword>
<evidence type="ECO:0000313" key="7">
    <source>
        <dbReference type="Proteomes" id="UP000476064"/>
    </source>
</evidence>
<keyword evidence="3" id="KW-0378">Hydrolase</keyword>
<evidence type="ECO:0000256" key="3">
    <source>
        <dbReference type="ARBA" id="ARBA00022801"/>
    </source>
</evidence>
<dbReference type="EMBL" id="CP048209">
    <property type="protein sequence ID" value="QHT60677.1"/>
    <property type="molecule type" value="Genomic_DNA"/>
</dbReference>
<dbReference type="KEGG" id="plyc:GXP70_12485"/>
<dbReference type="InterPro" id="IPR036505">
    <property type="entry name" value="Amidase/PGRP_sf"/>
</dbReference>
<dbReference type="GO" id="GO:0009254">
    <property type="term" value="P:peptidoglycan turnover"/>
    <property type="evidence" value="ECO:0007669"/>
    <property type="project" value="TreeGrafter"/>
</dbReference>
<evidence type="ECO:0000256" key="2">
    <source>
        <dbReference type="ARBA" id="ARBA00011901"/>
    </source>
</evidence>
<comment type="catalytic activity">
    <reaction evidence="1">
        <text>Hydrolyzes the link between N-acetylmuramoyl residues and L-amino acid residues in certain cell-wall glycopeptides.</text>
        <dbReference type="EC" id="3.5.1.28"/>
    </reaction>
</comment>
<dbReference type="GO" id="GO:0071555">
    <property type="term" value="P:cell wall organization"/>
    <property type="evidence" value="ECO:0007669"/>
    <property type="project" value="UniProtKB-KW"/>
</dbReference>
<dbReference type="InterPro" id="IPR051206">
    <property type="entry name" value="NAMLAA_amidase_2"/>
</dbReference>
<dbReference type="CDD" id="cd06583">
    <property type="entry name" value="PGRP"/>
    <property type="match status" value="1"/>
</dbReference>
<name>A0A6C0FV43_9BACL</name>
<evidence type="ECO:0000313" key="6">
    <source>
        <dbReference type="EMBL" id="QHT60677.1"/>
    </source>
</evidence>
<dbReference type="RefSeq" id="WP_162357077.1">
    <property type="nucleotide sequence ID" value="NZ_CP048209.1"/>
</dbReference>
<reference evidence="6 7" key="1">
    <citation type="submission" date="2020-01" db="EMBL/GenBank/DDBJ databases">
        <title>Paenibacillus sp. nov., isolated from tomato rhizosphere.</title>
        <authorList>
            <person name="Weon H.-Y."/>
            <person name="Lee S.A."/>
        </authorList>
    </citation>
    <scope>NUCLEOTIDE SEQUENCE [LARGE SCALE GENOMIC DNA]</scope>
    <source>
        <strain evidence="6 7">12200R-189</strain>
    </source>
</reference>
<dbReference type="PANTHER" id="PTHR30417:SF1">
    <property type="entry name" value="N-ACETYLMURAMOYL-L-ALANINE AMIDASE AMID"/>
    <property type="match status" value="1"/>
</dbReference>
<accession>A0A6C0FV43</accession>
<dbReference type="Proteomes" id="UP000476064">
    <property type="component" value="Chromosome"/>
</dbReference>
<dbReference type="Pfam" id="PF01510">
    <property type="entry name" value="Amidase_2"/>
    <property type="match status" value="1"/>
</dbReference>
<dbReference type="AlphaFoldDB" id="A0A6C0FV43"/>
<dbReference type="GO" id="GO:0009253">
    <property type="term" value="P:peptidoglycan catabolic process"/>
    <property type="evidence" value="ECO:0007669"/>
    <property type="project" value="InterPro"/>
</dbReference>